<dbReference type="Pfam" id="PF13427">
    <property type="entry name" value="AadA_C"/>
    <property type="match status" value="1"/>
</dbReference>
<keyword evidence="1 4" id="KW-0808">Transferase</keyword>
<evidence type="ECO:0000313" key="7">
    <source>
        <dbReference type="EMBL" id="MFC6201717.1"/>
    </source>
</evidence>
<keyword evidence="2 4" id="KW-0046">Antibiotic resistance</keyword>
<keyword evidence="4" id="KW-0067">ATP-binding</keyword>
<dbReference type="Gene3D" id="3.30.460.10">
    <property type="entry name" value="Beta Polymerase, domain 2"/>
    <property type="match status" value="1"/>
</dbReference>
<evidence type="ECO:0000256" key="2">
    <source>
        <dbReference type="ARBA" id="ARBA00023251"/>
    </source>
</evidence>
<dbReference type="EMBL" id="JBHSSE010000016">
    <property type="protein sequence ID" value="MFC6201717.1"/>
    <property type="molecule type" value="Genomic_DNA"/>
</dbReference>
<evidence type="ECO:0000256" key="1">
    <source>
        <dbReference type="ARBA" id="ARBA00022679"/>
    </source>
</evidence>
<evidence type="ECO:0000259" key="6">
    <source>
        <dbReference type="Pfam" id="PF13427"/>
    </source>
</evidence>
<evidence type="ECO:0000313" key="8">
    <source>
        <dbReference type="Proteomes" id="UP001596171"/>
    </source>
</evidence>
<dbReference type="InterPro" id="IPR002934">
    <property type="entry name" value="Polymerase_NTP_transf_dom"/>
</dbReference>
<dbReference type="Pfam" id="PF01909">
    <property type="entry name" value="NTP_transf_2"/>
    <property type="match status" value="1"/>
</dbReference>
<keyword evidence="4" id="KW-0547">Nucleotide-binding</keyword>
<name>A0ABW1SJ45_9LACO</name>
<feature type="domain" description="Polymerase nucleotidyl transferase" evidence="5">
    <location>
        <begin position="24"/>
        <end position="56"/>
    </location>
</feature>
<dbReference type="CDD" id="cd05403">
    <property type="entry name" value="NT_KNTase_like"/>
    <property type="match status" value="1"/>
</dbReference>
<evidence type="ECO:0000259" key="5">
    <source>
        <dbReference type="Pfam" id="PF01909"/>
    </source>
</evidence>
<comment type="catalytic activity">
    <reaction evidence="3 4">
        <text>spectinomycin + ATP = 9-O-adenylylspectinomycin + diphosphate</text>
        <dbReference type="Rhea" id="RHEA:63228"/>
        <dbReference type="ChEBI" id="CHEBI:30616"/>
        <dbReference type="ChEBI" id="CHEBI:33019"/>
        <dbReference type="ChEBI" id="CHEBI:146260"/>
        <dbReference type="ChEBI" id="CHEBI:146261"/>
    </reaction>
</comment>
<dbReference type="InterPro" id="IPR024172">
    <property type="entry name" value="AadA/Aad9"/>
</dbReference>
<sequence length="260" mass="29315">MSNRTSELLNKLKVETTELLAENLVGIYLHGSYALGSYNEQVSDLDYVIVIKRPLSFTAKQALMTKTITDLWPLSPAKGLEFHVLLLADTQHFKQPLPFDFHFSKMHYSDYMANPNHYIEAMTGTDPDLAAHLTILTKAGKVLVGPPIATVFSPVPVADYWNSLMFDVADAPQTIVEHPMYTILNLCRVLAYHREKLILSKAGGGQWGLTRLPSRYHALIEAALAAYRDNATQDLSQYSEEDLTEFATWLLMEIKRELVN</sequence>
<keyword evidence="8" id="KW-1185">Reference proteome</keyword>
<gene>
    <name evidence="7" type="ORF">ACFP1L_07510</name>
</gene>
<dbReference type="PIRSF" id="PIRSF000819">
    <property type="entry name" value="Streptomycin_3-adenylyltransf"/>
    <property type="match status" value="1"/>
</dbReference>
<accession>A0ABW1SJ45</accession>
<dbReference type="SUPFAM" id="SSF81301">
    <property type="entry name" value="Nucleotidyltransferase"/>
    <property type="match status" value="1"/>
</dbReference>
<comment type="caution">
    <text evidence="7">The sequence shown here is derived from an EMBL/GenBank/DDBJ whole genome shotgun (WGS) entry which is preliminary data.</text>
</comment>
<keyword evidence="4 7" id="KW-0548">Nucleotidyltransferase</keyword>
<feature type="domain" description="Adenylyltransferase AadA C-terminal" evidence="6">
    <location>
        <begin position="150"/>
        <end position="250"/>
    </location>
</feature>
<dbReference type="RefSeq" id="WP_137615332.1">
    <property type="nucleotide sequence ID" value="NZ_BJDI01000002.1"/>
</dbReference>
<organism evidence="7 8">
    <name type="scientific">Lactiplantibacillus nangangensis</name>
    <dbReference type="NCBI Taxonomy" id="2559917"/>
    <lineage>
        <taxon>Bacteria</taxon>
        <taxon>Bacillati</taxon>
        <taxon>Bacillota</taxon>
        <taxon>Bacilli</taxon>
        <taxon>Lactobacillales</taxon>
        <taxon>Lactobacillaceae</taxon>
        <taxon>Lactiplantibacillus</taxon>
    </lineage>
</organism>
<dbReference type="InterPro" id="IPR043519">
    <property type="entry name" value="NT_sf"/>
</dbReference>
<reference evidence="8" key="1">
    <citation type="journal article" date="2019" name="Int. J. Syst. Evol. Microbiol.">
        <title>The Global Catalogue of Microorganisms (GCM) 10K type strain sequencing project: providing services to taxonomists for standard genome sequencing and annotation.</title>
        <authorList>
            <consortium name="The Broad Institute Genomics Platform"/>
            <consortium name="The Broad Institute Genome Sequencing Center for Infectious Disease"/>
            <person name="Wu L."/>
            <person name="Ma J."/>
        </authorList>
    </citation>
    <scope>NUCLEOTIDE SEQUENCE [LARGE SCALE GENOMIC DNA]</scope>
    <source>
        <strain evidence="8">CCM 8930</strain>
    </source>
</reference>
<proteinExistence type="predicted"/>
<protein>
    <recommendedName>
        <fullName evidence="4">Spectinomycin 9-adenylyltransferase</fullName>
    </recommendedName>
</protein>
<dbReference type="Proteomes" id="UP001596171">
    <property type="component" value="Unassembled WGS sequence"/>
</dbReference>
<dbReference type="InterPro" id="IPR025184">
    <property type="entry name" value="AadA_C"/>
</dbReference>
<dbReference type="GO" id="GO:0016779">
    <property type="term" value="F:nucleotidyltransferase activity"/>
    <property type="evidence" value="ECO:0007669"/>
    <property type="project" value="UniProtKB-KW"/>
</dbReference>
<evidence type="ECO:0000256" key="3">
    <source>
        <dbReference type="ARBA" id="ARBA00047831"/>
    </source>
</evidence>
<evidence type="ECO:0000256" key="4">
    <source>
        <dbReference type="PIRNR" id="PIRNR000819"/>
    </source>
</evidence>